<dbReference type="InterPro" id="IPR045683">
    <property type="entry name" value="DUF6192"/>
</dbReference>
<sequence length="330" mass="37682">MADMVGNVRRERYEQIVAEGRDLTEQLTKCQFALGDRALEIEPMREQGIQPPRETTFTVDESLTMFAADIGVSLSAVDKWRWTASRWPAEHRRARVSFTVHRILAHIEDEDERFAMIDDPPVGERTGRRAWTPDAAKRRVGHRVERPVTVVEKAQAVTDLTRDESVAAVTGDLLRRPDLTARMPAEERVRVVEEFTRDEDVASQVTTGLLRRPAVARQVMRDDTARFSVNRAQFDNSEKVRHEIRERTPAVRAIEHTMEYLDLVASCHQFVASLGRLVPRLRGQKFTDDEREALRRGIAKVRTASDWLEAAVDSGEFTRDEQLASLLKGE</sequence>
<dbReference type="Proteomes" id="UP000830115">
    <property type="component" value="Chromosome"/>
</dbReference>
<evidence type="ECO:0000313" key="2">
    <source>
        <dbReference type="Proteomes" id="UP000830115"/>
    </source>
</evidence>
<accession>A0ABY4MH61</accession>
<keyword evidence="2" id="KW-1185">Reference proteome</keyword>
<reference evidence="1" key="1">
    <citation type="submission" date="2021-10" db="EMBL/GenBank/DDBJ databases">
        <title>Streptomyces nigrumlapis sp.nov.,an antimicrobial producing actinobacterium isolated from Black Gobi rocks.</title>
        <authorList>
            <person name="Wen Y."/>
            <person name="Zhang W."/>
            <person name="Liu X.G."/>
        </authorList>
    </citation>
    <scope>NUCLEOTIDE SEQUENCE</scope>
    <source>
        <strain evidence="1">ST13-2-2</strain>
    </source>
</reference>
<organism evidence="1 2">
    <name type="scientific">Streptomyces halobius</name>
    <dbReference type="NCBI Taxonomy" id="2879846"/>
    <lineage>
        <taxon>Bacteria</taxon>
        <taxon>Bacillati</taxon>
        <taxon>Actinomycetota</taxon>
        <taxon>Actinomycetes</taxon>
        <taxon>Kitasatosporales</taxon>
        <taxon>Streptomycetaceae</taxon>
        <taxon>Streptomyces</taxon>
    </lineage>
</organism>
<dbReference type="Pfam" id="PF19691">
    <property type="entry name" value="DUF6192"/>
    <property type="match status" value="1"/>
</dbReference>
<name>A0ABY4MH61_9ACTN</name>
<dbReference type="EMBL" id="CP086322">
    <property type="protein sequence ID" value="UQA96602.1"/>
    <property type="molecule type" value="Genomic_DNA"/>
</dbReference>
<gene>
    <name evidence="1" type="ORF">K9S39_36195</name>
</gene>
<evidence type="ECO:0000313" key="1">
    <source>
        <dbReference type="EMBL" id="UQA96602.1"/>
    </source>
</evidence>
<proteinExistence type="predicted"/>
<dbReference type="RefSeq" id="WP_248867532.1">
    <property type="nucleotide sequence ID" value="NZ_CP086322.1"/>
</dbReference>
<protein>
    <submittedName>
        <fullName evidence="1">DUF6192 family protein</fullName>
    </submittedName>
</protein>